<comment type="caution">
    <text evidence="2">The sequence shown here is derived from an EMBL/GenBank/DDBJ whole genome shotgun (WGS) entry which is preliminary data.</text>
</comment>
<dbReference type="Proteomes" id="UP000637359">
    <property type="component" value="Unassembled WGS sequence"/>
</dbReference>
<gene>
    <name evidence="2" type="ORF">H8S33_10225</name>
</gene>
<keyword evidence="1" id="KW-0812">Transmembrane</keyword>
<evidence type="ECO:0000313" key="2">
    <source>
        <dbReference type="EMBL" id="MBC5637184.1"/>
    </source>
</evidence>
<dbReference type="InterPro" id="IPR024563">
    <property type="entry name" value="YqhR"/>
</dbReference>
<dbReference type="Pfam" id="PF11085">
    <property type="entry name" value="YqhR"/>
    <property type="match status" value="1"/>
</dbReference>
<feature type="transmembrane region" description="Helical" evidence="1">
    <location>
        <begin position="76"/>
        <end position="96"/>
    </location>
</feature>
<feature type="transmembrane region" description="Helical" evidence="1">
    <location>
        <begin position="103"/>
        <end position="126"/>
    </location>
</feature>
<evidence type="ECO:0000313" key="3">
    <source>
        <dbReference type="Proteomes" id="UP000637359"/>
    </source>
</evidence>
<keyword evidence="1" id="KW-1133">Transmembrane helix</keyword>
<accession>A0A923L666</accession>
<reference evidence="2" key="1">
    <citation type="submission" date="2020-08" db="EMBL/GenBank/DDBJ databases">
        <title>Genome public.</title>
        <authorList>
            <person name="Liu C."/>
            <person name="Sun Q."/>
        </authorList>
    </citation>
    <scope>NUCLEOTIDE SEQUENCE</scope>
    <source>
        <strain evidence="2">BX22</strain>
    </source>
</reference>
<feature type="transmembrane region" description="Helical" evidence="1">
    <location>
        <begin position="28"/>
        <end position="48"/>
    </location>
</feature>
<dbReference type="AlphaFoldDB" id="A0A923L666"/>
<feature type="transmembrane region" description="Helical" evidence="1">
    <location>
        <begin position="138"/>
        <end position="159"/>
    </location>
</feature>
<name>A0A923L666_9BACI</name>
<dbReference type="EMBL" id="JACOOL010000006">
    <property type="protein sequence ID" value="MBC5637184.1"/>
    <property type="molecule type" value="Genomic_DNA"/>
</dbReference>
<keyword evidence="1" id="KW-0472">Membrane</keyword>
<organism evidence="2 3">
    <name type="scientific">Ornithinibacillus hominis</name>
    <dbReference type="NCBI Taxonomy" id="2763055"/>
    <lineage>
        <taxon>Bacteria</taxon>
        <taxon>Bacillati</taxon>
        <taxon>Bacillota</taxon>
        <taxon>Bacilli</taxon>
        <taxon>Bacillales</taxon>
        <taxon>Bacillaceae</taxon>
        <taxon>Ornithinibacillus</taxon>
    </lineage>
</organism>
<sequence length="179" mass="20344">MLEVDTVEDKKLEQNKQEDSSTILGRSLLTGFIGGILASLLGLFMYYFNFTEVSAKAYVLRPWTTAHWTDTWLGELVTIVIIAILSIVVALVYYGLLRKIYSLWVGVAYGIMLWLIVFFVLQPIFTNVPSVQEMEVKSIISTICLYILYGTFIGYSISFDYYDSVLSHKENDEQKSSSS</sequence>
<keyword evidence="3" id="KW-1185">Reference proteome</keyword>
<evidence type="ECO:0000256" key="1">
    <source>
        <dbReference type="SAM" id="Phobius"/>
    </source>
</evidence>
<proteinExistence type="predicted"/>
<protein>
    <submittedName>
        <fullName evidence="2">Uncharacterized protein</fullName>
    </submittedName>
</protein>